<name>A0ACC1AF94_9ROSI</name>
<reference evidence="2" key="1">
    <citation type="journal article" date="2023" name="G3 (Bethesda)">
        <title>Genome assembly and association tests identify interacting loci associated with vigor, precocity, and sex in interspecific pistachio rootstocks.</title>
        <authorList>
            <person name="Palmer W."/>
            <person name="Jacygrad E."/>
            <person name="Sagayaradj S."/>
            <person name="Cavanaugh K."/>
            <person name="Han R."/>
            <person name="Bertier L."/>
            <person name="Beede B."/>
            <person name="Kafkas S."/>
            <person name="Golino D."/>
            <person name="Preece J."/>
            <person name="Michelmore R."/>
        </authorList>
    </citation>
    <scope>NUCLEOTIDE SEQUENCE [LARGE SCALE GENOMIC DNA]</scope>
</reference>
<dbReference type="Proteomes" id="UP001164250">
    <property type="component" value="Chromosome 10"/>
</dbReference>
<proteinExistence type="predicted"/>
<gene>
    <name evidence="1" type="ORF">Patl1_07876</name>
</gene>
<evidence type="ECO:0000313" key="2">
    <source>
        <dbReference type="Proteomes" id="UP001164250"/>
    </source>
</evidence>
<keyword evidence="2" id="KW-1185">Reference proteome</keyword>
<comment type="caution">
    <text evidence="1">The sequence shown here is derived from an EMBL/GenBank/DDBJ whole genome shotgun (WGS) entry which is preliminary data.</text>
</comment>
<protein>
    <submittedName>
        <fullName evidence="1">Uncharacterized protein</fullName>
    </submittedName>
</protein>
<evidence type="ECO:0000313" key="1">
    <source>
        <dbReference type="EMBL" id="KAJ0086004.1"/>
    </source>
</evidence>
<sequence length="330" mass="36841">MFVFGSSLVSNGNNNFFPSQSQLNYLPYGIDFPGGPTGRATNGKNIIDFFADNLKLPPFCPPPFSDPSTKGPQLVHGVNFASAGSGIIDDTSPYATNATNLNAQIDNFETVTLPALEAQLGSKRSDFLPNYLFVVGTGGNDYLFNYFTPKFIFKNATDLHPEVFAENLANLLYQKLHIIHLLMQKLYSLGGRNFLLISIYPMGCIPQVRFFLPLEKGCFGILNIAVQLFNARMRQIVDDSRTQMPGSTFVFVNSYKILYDIIKDYASQGFEDERNACCETEGGKCRKDGEVCDKRDKYVFFDGLHPTEATNKIIATKAFNSFHKNEVFSH</sequence>
<dbReference type="EMBL" id="CM047906">
    <property type="protein sequence ID" value="KAJ0086004.1"/>
    <property type="molecule type" value="Genomic_DNA"/>
</dbReference>
<organism evidence="1 2">
    <name type="scientific">Pistacia atlantica</name>
    <dbReference type="NCBI Taxonomy" id="434234"/>
    <lineage>
        <taxon>Eukaryota</taxon>
        <taxon>Viridiplantae</taxon>
        <taxon>Streptophyta</taxon>
        <taxon>Embryophyta</taxon>
        <taxon>Tracheophyta</taxon>
        <taxon>Spermatophyta</taxon>
        <taxon>Magnoliopsida</taxon>
        <taxon>eudicotyledons</taxon>
        <taxon>Gunneridae</taxon>
        <taxon>Pentapetalae</taxon>
        <taxon>rosids</taxon>
        <taxon>malvids</taxon>
        <taxon>Sapindales</taxon>
        <taxon>Anacardiaceae</taxon>
        <taxon>Pistacia</taxon>
    </lineage>
</organism>
<accession>A0ACC1AF94</accession>